<accession>A0AC61RZB0</accession>
<keyword evidence="2" id="KW-1185">Reference proteome</keyword>
<dbReference type="Proteomes" id="UP000304953">
    <property type="component" value="Unassembled WGS sequence"/>
</dbReference>
<name>A0AC61RZB0_9FIRM</name>
<organism evidence="1 2">
    <name type="scientific">Petralouisia muris</name>
    <dbReference type="NCBI Taxonomy" id="3032872"/>
    <lineage>
        <taxon>Bacteria</taxon>
        <taxon>Bacillati</taxon>
        <taxon>Bacillota</taxon>
        <taxon>Clostridia</taxon>
        <taxon>Lachnospirales</taxon>
        <taxon>Lachnospiraceae</taxon>
        <taxon>Petralouisia</taxon>
    </lineage>
</organism>
<proteinExistence type="predicted"/>
<sequence length="510" mass="58569">MKITTFAAIYIGSYEVSLKIFEISANRKIRSIDYVRSHVELGRDAFGKGVIGYELVEELCQILKEFHSIMNGYKVDGYEAYAGNVFRNVSNKLFILDQIRLRTKIEVTVLSNSEHRLMDYKSLAVLPRFEKMIQKGAAVVNVGGGSMQITLFRKGTAITTQHIELGIMRIREKLSKIENLVSHYETQIQELIDKELEIFKRIYMHDLEMKYVIIMGDYVADMTKGFSKKDEDGTIETERFLKLLNKWYKKSAEEISLELNLANEHDPLILPSVVLYKRLTEMLNAKYIWVPGVNISDGIACAYAEKNRMIYFEHDFEEDVLAAARNLAERYQGYSSHTEAVLNMTVTIFDAMKKVHGMGKRERLLLQVAAILHDCGRYISLVNQSECSYQIIMATEIIGMTHLEREIVASAVKYNSQPLQSYSSVSDKMDQEDYMVVSKLTAMLKIANAMDRSHKQKFRNIKASLQERELVITVESSESIVLEKGLFSAYANSFEEIFSVKPRIREKKVF</sequence>
<protein>
    <submittedName>
        <fullName evidence="1">HD domain-containing protein</fullName>
    </submittedName>
</protein>
<dbReference type="EMBL" id="SRYA01000011">
    <property type="protein sequence ID" value="TGY96986.1"/>
    <property type="molecule type" value="Genomic_DNA"/>
</dbReference>
<evidence type="ECO:0000313" key="1">
    <source>
        <dbReference type="EMBL" id="TGY96986.1"/>
    </source>
</evidence>
<gene>
    <name evidence="1" type="ORF">E5329_07125</name>
</gene>
<reference evidence="1" key="1">
    <citation type="submission" date="2019-04" db="EMBL/GenBank/DDBJ databases">
        <title>Microbes associate with the intestines of laboratory mice.</title>
        <authorList>
            <person name="Navarre W."/>
            <person name="Wong E."/>
            <person name="Huang K."/>
            <person name="Tropini C."/>
            <person name="Ng K."/>
            <person name="Yu B."/>
        </authorList>
    </citation>
    <scope>NUCLEOTIDE SEQUENCE</scope>
    <source>
        <strain evidence="1">NM01_1-7b</strain>
    </source>
</reference>
<comment type="caution">
    <text evidence="1">The sequence shown here is derived from an EMBL/GenBank/DDBJ whole genome shotgun (WGS) entry which is preliminary data.</text>
</comment>
<evidence type="ECO:0000313" key="2">
    <source>
        <dbReference type="Proteomes" id="UP000304953"/>
    </source>
</evidence>